<proteinExistence type="predicted"/>
<dbReference type="GO" id="GO:0008939">
    <property type="term" value="F:nicotinate-nucleotide-dimethylbenzimidazole phosphoribosyltransferase activity"/>
    <property type="evidence" value="ECO:0007669"/>
    <property type="project" value="InterPro"/>
</dbReference>
<evidence type="ECO:0000313" key="1">
    <source>
        <dbReference type="EMBL" id="EFV14412.1"/>
    </source>
</evidence>
<dbReference type="Gene3D" id="3.40.50.10210">
    <property type="match status" value="1"/>
</dbReference>
<dbReference type="Pfam" id="PF02277">
    <property type="entry name" value="DBI_PRT"/>
    <property type="match status" value="1"/>
</dbReference>
<comment type="caution">
    <text evidence="1">The sequence shown here is derived from an EMBL/GenBank/DDBJ whole genome shotgun (WGS) entry which is preliminary data.</text>
</comment>
<dbReference type="EMBL" id="ACZI02000003">
    <property type="protein sequence ID" value="EFV14412.1"/>
    <property type="molecule type" value="Genomic_DNA"/>
</dbReference>
<accession>E5XML6</accession>
<gene>
    <name evidence="1" type="ORF">HMPREF9336_00736</name>
</gene>
<dbReference type="STRING" id="679197.HMPREF9336_00736"/>
<dbReference type="InterPro" id="IPR036087">
    <property type="entry name" value="Nict_dMeBzImd_PRibTrfase_sf"/>
</dbReference>
<dbReference type="PANTHER" id="PTHR43463:SF1">
    <property type="entry name" value="NICOTINATE-NUCLEOTIDE--DIMETHYLBENZIMIDAZOLE PHOSPHORIBOSYLTRANSFERASE"/>
    <property type="match status" value="1"/>
</dbReference>
<organism evidence="1 2">
    <name type="scientific">Segniliparus rugosus (strain ATCC BAA-974 / DSM 45345 / CCUG 50838 / CIP 108380 / JCM 13579 / CDC 945)</name>
    <dbReference type="NCBI Taxonomy" id="679197"/>
    <lineage>
        <taxon>Bacteria</taxon>
        <taxon>Bacillati</taxon>
        <taxon>Actinomycetota</taxon>
        <taxon>Actinomycetes</taxon>
        <taxon>Mycobacteriales</taxon>
        <taxon>Segniliparaceae</taxon>
        <taxon>Segniliparus</taxon>
    </lineage>
</organism>
<dbReference type="eggNOG" id="COG2038">
    <property type="taxonomic scope" value="Bacteria"/>
</dbReference>
<protein>
    <recommendedName>
        <fullName evidence="3">Nicotinate-nucleotide--dimethylbenzimidazole phosphoribosyltransferase</fullName>
    </recommendedName>
</protein>
<keyword evidence="2" id="KW-1185">Reference proteome</keyword>
<sequence length="263" mass="27568">MSLTFPPAPSPRTVRAARRDGYGRLGELLRWHESCQAGDDLAEPAGVRLLIGETGPEWSLAALPDDVRAVRWATEAAGIGAFEFGRGVVDEQVDSGAGLLLLADSPHALSAATAAIAAIVDIEPVAAVGWGNPGEERRWVEEVTAVRDERHRLYGAARAPERLVDLVAKEIAATAGFCLQAALRRTPVLLDGEVSAAGALLAQRLASGTSAWWHAAHRTNLPAHEKGLARLGLAPTLALDLAGGGLGPLLAFEALRTAIRAAN</sequence>
<dbReference type="RefSeq" id="WP_007467941.1">
    <property type="nucleotide sequence ID" value="NZ_KI391954.1"/>
</dbReference>
<dbReference type="AlphaFoldDB" id="E5XML6"/>
<evidence type="ECO:0008006" key="3">
    <source>
        <dbReference type="Google" id="ProtNLM"/>
    </source>
</evidence>
<reference evidence="1 2" key="1">
    <citation type="journal article" date="2011" name="Stand. Genomic Sci.">
        <title>High quality draft genome sequence of Segniliparus rugosus CDC 945(T)= (ATCC BAA-974(T)).</title>
        <authorList>
            <person name="Earl A.M."/>
            <person name="Desjardins C.A."/>
            <person name="Fitzgerald M.G."/>
            <person name="Arachchi H.M."/>
            <person name="Zeng Q."/>
            <person name="Mehta T."/>
            <person name="Griggs A."/>
            <person name="Birren B.W."/>
            <person name="Toney N.C."/>
            <person name="Carr J."/>
            <person name="Posey J."/>
            <person name="Butler W.R."/>
        </authorList>
    </citation>
    <scope>NUCLEOTIDE SEQUENCE [LARGE SCALE GENOMIC DNA]</scope>
    <source>
        <strain evidence="2">ATCC BAA-974 / DSM 45345 / CCUG 50838 / CIP 108380 / JCM 13579 / CDC 945</strain>
    </source>
</reference>
<dbReference type="HOGENOM" id="CLU_002982_1_0_11"/>
<dbReference type="Proteomes" id="UP000004816">
    <property type="component" value="Unassembled WGS sequence"/>
</dbReference>
<dbReference type="InterPro" id="IPR003200">
    <property type="entry name" value="Nict_dMeBzImd_PRibTrfase"/>
</dbReference>
<name>E5XML6_SEGRC</name>
<dbReference type="SUPFAM" id="SSF52733">
    <property type="entry name" value="Nicotinate mononucleotide:5,6-dimethylbenzimidazole phosphoribosyltransferase (CobT)"/>
    <property type="match status" value="1"/>
</dbReference>
<evidence type="ECO:0000313" key="2">
    <source>
        <dbReference type="Proteomes" id="UP000004816"/>
    </source>
</evidence>
<dbReference type="PANTHER" id="PTHR43463">
    <property type="entry name" value="NICOTINATE-NUCLEOTIDE--DIMETHYLBENZIMIDAZOLE PHOSPHORIBOSYLTRANSFERASE"/>
    <property type="match status" value="1"/>
</dbReference>
<dbReference type="OrthoDB" id="9781491at2"/>